<reference evidence="2" key="1">
    <citation type="submission" date="2016-01" db="EMBL/GenBank/DDBJ databases">
        <authorList>
            <person name="Peeters C."/>
        </authorList>
    </citation>
    <scope>NUCLEOTIDE SEQUENCE [LARGE SCALE GENOMIC DNA]</scope>
    <source>
        <strain evidence="2">LMG 29326</strain>
    </source>
</reference>
<accession>A0A158DUQ3</accession>
<feature type="transmembrane region" description="Helical" evidence="1">
    <location>
        <begin position="28"/>
        <end position="48"/>
    </location>
</feature>
<proteinExistence type="predicted"/>
<feature type="transmembrane region" description="Helical" evidence="1">
    <location>
        <begin position="78"/>
        <end position="109"/>
    </location>
</feature>
<dbReference type="RefSeq" id="WP_087049220.1">
    <property type="nucleotide sequence ID" value="NZ_FCOB02000037.1"/>
</dbReference>
<feature type="transmembrane region" description="Helical" evidence="1">
    <location>
        <begin position="121"/>
        <end position="140"/>
    </location>
</feature>
<keyword evidence="1" id="KW-0472">Membrane</keyword>
<evidence type="ECO:0000256" key="1">
    <source>
        <dbReference type="SAM" id="Phobius"/>
    </source>
</evidence>
<feature type="transmembrane region" description="Helical" evidence="1">
    <location>
        <begin position="146"/>
        <end position="162"/>
    </location>
</feature>
<evidence type="ECO:0008006" key="4">
    <source>
        <dbReference type="Google" id="ProtNLM"/>
    </source>
</evidence>
<gene>
    <name evidence="2" type="ORF">AWB83_05900</name>
</gene>
<sequence>MGIQVETNTDKPVGGRISFKEDERRNGLGRIIFALALAGFVFNVYAFYPGLVSSDSADQYAQALRHAYADWHPPFMAILWSALLPVFPGATGMLLLISASLWGGIGLLAARLCAEFGRRGLLIFAVPFLPVVLNFSGIVWKDVLQATLWLLACGLMIGEAGGKARTRSLFRRTAIVVLVLSGVLVRSNAVFAAMPLLMWEFRDMRPVRSTLAAIACLVLCFGINSLIGKIVTVDHTHPLSSVQTYNLAAISHYTQTNQFPGNWTPEQTEKIERHCYMDTSWNSYAWGDGGPDDCSFVMQELVKQHYWGSSTLTRTWLTQILNHPKAYLRSRLDNYQALLKRPEIRHFIDQAQVIDGGGTLAPASALKPITMLLARYTARGADSRPSAPAYWCVAGAMALVWLTLSWRTASGAARFAHVTLTSALIYVLTYFPAGVASDLRYFYWSYIGISVAVVIVLCDVTRRLQLERLAIGRAPLPLTVLSALLAMTTIVTTWGRI</sequence>
<dbReference type="Proteomes" id="UP000054978">
    <property type="component" value="Unassembled WGS sequence"/>
</dbReference>
<feature type="transmembrane region" description="Helical" evidence="1">
    <location>
        <begin position="211"/>
        <end position="231"/>
    </location>
</feature>
<feature type="transmembrane region" description="Helical" evidence="1">
    <location>
        <begin position="174"/>
        <end position="199"/>
    </location>
</feature>
<protein>
    <recommendedName>
        <fullName evidence="4">Glycosyltransferase RgtA/B/C/D-like domain-containing protein</fullName>
    </recommendedName>
</protein>
<dbReference type="OrthoDB" id="8914130at2"/>
<keyword evidence="1" id="KW-1133">Transmembrane helix</keyword>
<dbReference type="AlphaFoldDB" id="A0A158DUQ3"/>
<dbReference type="EMBL" id="FCOB02000037">
    <property type="protein sequence ID" value="SAK98294.1"/>
    <property type="molecule type" value="Genomic_DNA"/>
</dbReference>
<name>A0A158DUQ3_9BURK</name>
<evidence type="ECO:0000313" key="2">
    <source>
        <dbReference type="EMBL" id="SAK98294.1"/>
    </source>
</evidence>
<keyword evidence="3" id="KW-1185">Reference proteome</keyword>
<keyword evidence="1" id="KW-0812">Transmembrane</keyword>
<organism evidence="2 3">
    <name type="scientific">Caballeronia ptereochthonis</name>
    <dbReference type="NCBI Taxonomy" id="1777144"/>
    <lineage>
        <taxon>Bacteria</taxon>
        <taxon>Pseudomonadati</taxon>
        <taxon>Pseudomonadota</taxon>
        <taxon>Betaproteobacteria</taxon>
        <taxon>Burkholderiales</taxon>
        <taxon>Burkholderiaceae</taxon>
        <taxon>Caballeronia</taxon>
    </lineage>
</organism>
<comment type="caution">
    <text evidence="2">The sequence shown here is derived from an EMBL/GenBank/DDBJ whole genome shotgun (WGS) entry which is preliminary data.</text>
</comment>
<feature type="transmembrane region" description="Helical" evidence="1">
    <location>
        <begin position="412"/>
        <end position="431"/>
    </location>
</feature>
<feature type="transmembrane region" description="Helical" evidence="1">
    <location>
        <begin position="443"/>
        <end position="462"/>
    </location>
</feature>
<evidence type="ECO:0000313" key="3">
    <source>
        <dbReference type="Proteomes" id="UP000054978"/>
    </source>
</evidence>
<dbReference type="STRING" id="1777144.AWB83_05900"/>
<feature type="transmembrane region" description="Helical" evidence="1">
    <location>
        <begin position="474"/>
        <end position="494"/>
    </location>
</feature>